<proteinExistence type="predicted"/>
<gene>
    <name evidence="3" type="ORF">RM779_26365</name>
</gene>
<keyword evidence="4" id="KW-1185">Reference proteome</keyword>
<dbReference type="InterPro" id="IPR036628">
    <property type="entry name" value="Clp_N_dom_sf"/>
</dbReference>
<feature type="domain" description="Clp R" evidence="2">
    <location>
        <begin position="57"/>
        <end position="198"/>
    </location>
</feature>
<accession>A0ABU2SDD7</accession>
<dbReference type="PANTHER" id="PTHR47016">
    <property type="entry name" value="ATP-DEPENDENT CLP PROTEASE ATP-BINDING SUBUNIT CLPT1, CHLOROPLASTIC"/>
    <property type="match status" value="1"/>
</dbReference>
<keyword evidence="1" id="KW-0677">Repeat</keyword>
<dbReference type="RefSeq" id="WP_311620256.1">
    <property type="nucleotide sequence ID" value="NZ_JAVREV010000017.1"/>
</dbReference>
<keyword evidence="3" id="KW-0645">Protease</keyword>
<keyword evidence="3" id="KW-0378">Hydrolase</keyword>
<protein>
    <submittedName>
        <fullName evidence="3">Clp protease N-terminal domain-containing protein</fullName>
    </submittedName>
</protein>
<comment type="caution">
    <text evidence="3">The sequence shown here is derived from an EMBL/GenBank/DDBJ whole genome shotgun (WGS) entry which is preliminary data.</text>
</comment>
<dbReference type="Proteomes" id="UP001183615">
    <property type="component" value="Unassembled WGS sequence"/>
</dbReference>
<dbReference type="SUPFAM" id="SSF81923">
    <property type="entry name" value="Double Clp-N motif"/>
    <property type="match status" value="1"/>
</dbReference>
<reference evidence="4" key="1">
    <citation type="submission" date="2023-07" db="EMBL/GenBank/DDBJ databases">
        <title>30 novel species of actinomycetes from the DSMZ collection.</title>
        <authorList>
            <person name="Nouioui I."/>
        </authorList>
    </citation>
    <scope>NUCLEOTIDE SEQUENCE [LARGE SCALE GENOMIC DNA]</scope>
    <source>
        <strain evidence="4">DSM 41886</strain>
    </source>
</reference>
<dbReference type="InterPro" id="IPR004176">
    <property type="entry name" value="Clp_R_N"/>
</dbReference>
<dbReference type="InterPro" id="IPR044217">
    <property type="entry name" value="CLPT1/2"/>
</dbReference>
<dbReference type="EMBL" id="JAVREV010000017">
    <property type="protein sequence ID" value="MDT0446090.1"/>
    <property type="molecule type" value="Genomic_DNA"/>
</dbReference>
<sequence length="251" mass="26357">MPKINVYLPDELAEAVKDTGIPVSAVCQRALEQAVRRITAIRESTADTFDPEDPTALVSFTPRARSAIKHAQRLAAAENGGVITTRHLLDGVLAEEGNLALRVLDVLEVAPATVRQELARRGGEGDREPGGPAFSTAAANALEMTTTEATGLGHNYIGCEHLLLGMISEPEGTAGRTLRALGAEYRLARRAVNAALAGYVHLRAQTAAAAPGAGAAGAGALAEVVKRELAPLVERLERLERQVGHEPGGTR</sequence>
<dbReference type="PANTHER" id="PTHR47016:SF5">
    <property type="entry name" value="CLP DOMAIN SUPERFAMILY PROTEIN"/>
    <property type="match status" value="1"/>
</dbReference>
<dbReference type="GO" id="GO:0008233">
    <property type="term" value="F:peptidase activity"/>
    <property type="evidence" value="ECO:0007669"/>
    <property type="project" value="UniProtKB-KW"/>
</dbReference>
<evidence type="ECO:0000256" key="1">
    <source>
        <dbReference type="PROSITE-ProRule" id="PRU01251"/>
    </source>
</evidence>
<dbReference type="Gene3D" id="1.10.1780.10">
    <property type="entry name" value="Clp, N-terminal domain"/>
    <property type="match status" value="1"/>
</dbReference>
<dbReference type="GO" id="GO:0006508">
    <property type="term" value="P:proteolysis"/>
    <property type="evidence" value="ECO:0007669"/>
    <property type="project" value="UniProtKB-KW"/>
</dbReference>
<dbReference type="Pfam" id="PF02861">
    <property type="entry name" value="Clp_N"/>
    <property type="match status" value="2"/>
</dbReference>
<evidence type="ECO:0000259" key="2">
    <source>
        <dbReference type="PROSITE" id="PS51903"/>
    </source>
</evidence>
<name>A0ABU2SDD7_9ACTN</name>
<evidence type="ECO:0000313" key="4">
    <source>
        <dbReference type="Proteomes" id="UP001183615"/>
    </source>
</evidence>
<evidence type="ECO:0000313" key="3">
    <source>
        <dbReference type="EMBL" id="MDT0446090.1"/>
    </source>
</evidence>
<organism evidence="3 4">
    <name type="scientific">Streptomyces johnsoniae</name>
    <dbReference type="NCBI Taxonomy" id="3075532"/>
    <lineage>
        <taxon>Bacteria</taxon>
        <taxon>Bacillati</taxon>
        <taxon>Actinomycetota</taxon>
        <taxon>Actinomycetes</taxon>
        <taxon>Kitasatosporales</taxon>
        <taxon>Streptomycetaceae</taxon>
        <taxon>Streptomyces</taxon>
    </lineage>
</organism>
<dbReference type="PROSITE" id="PS51903">
    <property type="entry name" value="CLP_R"/>
    <property type="match status" value="1"/>
</dbReference>